<comment type="caution">
    <text evidence="4">The sequence shown here is derived from an EMBL/GenBank/DDBJ whole genome shotgun (WGS) entry which is preliminary data.</text>
</comment>
<protein>
    <submittedName>
        <fullName evidence="4">Bacterio-opsin activator domain-containing protein</fullName>
    </submittedName>
</protein>
<dbReference type="InterPro" id="IPR007050">
    <property type="entry name" value="HTH_bacterioopsin"/>
</dbReference>
<dbReference type="InterPro" id="IPR035965">
    <property type="entry name" value="PAS-like_dom_sf"/>
</dbReference>
<accession>A0ABD5P6U3</accession>
<dbReference type="Gene3D" id="3.30.450.40">
    <property type="match status" value="3"/>
</dbReference>
<dbReference type="AlphaFoldDB" id="A0ABD5P6U3"/>
<dbReference type="PROSITE" id="PS50112">
    <property type="entry name" value="PAS"/>
    <property type="match status" value="1"/>
</dbReference>
<evidence type="ECO:0000256" key="2">
    <source>
        <dbReference type="ARBA" id="ARBA00023163"/>
    </source>
</evidence>
<dbReference type="InterPro" id="IPR031803">
    <property type="entry name" value="BAT_GAF/HTH-assoc"/>
</dbReference>
<dbReference type="SUPFAM" id="SSF55785">
    <property type="entry name" value="PYP-like sensor domain (PAS domain)"/>
    <property type="match status" value="1"/>
</dbReference>
<keyword evidence="1" id="KW-0805">Transcription regulation</keyword>
<feature type="domain" description="PAS" evidence="3">
    <location>
        <begin position="11"/>
        <end position="69"/>
    </location>
</feature>
<dbReference type="EMBL" id="JBHSDS010000002">
    <property type="protein sequence ID" value="MFC4356615.1"/>
    <property type="molecule type" value="Genomic_DNA"/>
</dbReference>
<keyword evidence="2" id="KW-0804">Transcription</keyword>
<name>A0ABD5P6U3_9EURY</name>
<dbReference type="Pfam" id="PF01590">
    <property type="entry name" value="GAF"/>
    <property type="match status" value="1"/>
</dbReference>
<dbReference type="SMART" id="SM00065">
    <property type="entry name" value="GAF"/>
    <property type="match status" value="3"/>
</dbReference>
<dbReference type="Gene3D" id="3.30.450.20">
    <property type="entry name" value="PAS domain"/>
    <property type="match status" value="1"/>
</dbReference>
<dbReference type="InterPro" id="IPR013656">
    <property type="entry name" value="PAS_4"/>
</dbReference>
<dbReference type="Proteomes" id="UP001595921">
    <property type="component" value="Unassembled WGS sequence"/>
</dbReference>
<proteinExistence type="predicted"/>
<evidence type="ECO:0000313" key="5">
    <source>
        <dbReference type="Proteomes" id="UP001595921"/>
    </source>
</evidence>
<evidence type="ECO:0000256" key="1">
    <source>
        <dbReference type="ARBA" id="ARBA00023015"/>
    </source>
</evidence>
<dbReference type="Pfam" id="PF15915">
    <property type="entry name" value="BAT"/>
    <property type="match status" value="1"/>
</dbReference>
<dbReference type="Pfam" id="PF13185">
    <property type="entry name" value="GAF_2"/>
    <property type="match status" value="2"/>
</dbReference>
<sequence length="838" mass="92053">MGTEHGRERGPDATLAAVLEATGEPTVLYGADGRTVFVNEALVEAFRVERSRVVGRSPEALRDAVEQESVTAERPGDRPMLAVDCDGDRRWYERRSRPVRSGRYDGGTLERFVEVTDSRRREVEIRELYEITSSADLSFDEKVNRLLDVGRERLGLDVGFLSRIRDGQLHVTHARGSHELLQPGSVSDLTETYCRRTVESDSSLVVDDCRDAGWASDPAYEKYGLECYVGVELQVNGDLYGTFCFADRTAKDATFSEAERTFVELMGSWVGNALERRHRERQLGALDENSRAMLEAADREAVCDIAVRAAESDLDVPVVAVSLLDDDGVLSPVAQTAAAAESREGSRTLPGGTDHEWQAFAENQLQVVDLPADADIASGLVVPLGRQGVLVVGAESPDAFSEVDVDIARALGASTQAALDRTSRERALREREETLAEQNEQLERLNRVNDVIRTIDRSLVRASTREAVERAVCEELADTGPYRAAWISESGPLDEGATLSQRTESDAGFLDDLRHASDELSASFPPLVAARSREVQVVDDVLEDPPLTAWRQRAMRRGYRSLVSLPLSYDDTRYGVLTVFSERPGVFGDLEREVLVELGDTIAYAIDAVERKHALVSDDAVELDLRVTDPAVLGVRLTAETDATLALESVTEGDGTDGSVGLLLSVTGPSPGTVEPALRSALFADDLSLLSESDGRLLYRCRGADRSVVSTLREHGAVLRSLDAVDGVATLSVEIPYDADVRAFVEMMRAKYPATELVAKRQVTRRPRAGAELRTEFESRLTSRQQEVLRLAFYAGVFDDPRTCSITDLAGRLEVSQPTVSRHLRKGQRELLSLVLEE</sequence>
<reference evidence="4 5" key="1">
    <citation type="journal article" date="2019" name="Int. J. Syst. Evol. Microbiol.">
        <title>The Global Catalogue of Microorganisms (GCM) 10K type strain sequencing project: providing services to taxonomists for standard genome sequencing and annotation.</title>
        <authorList>
            <consortium name="The Broad Institute Genomics Platform"/>
            <consortium name="The Broad Institute Genome Sequencing Center for Infectious Disease"/>
            <person name="Wu L."/>
            <person name="Ma J."/>
        </authorList>
    </citation>
    <scope>NUCLEOTIDE SEQUENCE [LARGE SCALE GENOMIC DNA]</scope>
    <source>
        <strain evidence="4 5">CGMCC 1.12553</strain>
    </source>
</reference>
<dbReference type="InterPro" id="IPR029016">
    <property type="entry name" value="GAF-like_dom_sf"/>
</dbReference>
<dbReference type="InterPro" id="IPR000014">
    <property type="entry name" value="PAS"/>
</dbReference>
<evidence type="ECO:0000259" key="3">
    <source>
        <dbReference type="PROSITE" id="PS50112"/>
    </source>
</evidence>
<dbReference type="Pfam" id="PF04967">
    <property type="entry name" value="HTH_10"/>
    <property type="match status" value="1"/>
</dbReference>
<dbReference type="InterPro" id="IPR003018">
    <property type="entry name" value="GAF"/>
</dbReference>
<dbReference type="PANTHER" id="PTHR34236:SF1">
    <property type="entry name" value="DIMETHYL SULFOXIDE REDUCTASE TRANSCRIPTIONAL ACTIVATOR"/>
    <property type="match status" value="1"/>
</dbReference>
<dbReference type="RefSeq" id="WP_267625052.1">
    <property type="nucleotide sequence ID" value="NZ_JAODIW010000010.1"/>
</dbReference>
<dbReference type="PANTHER" id="PTHR34236">
    <property type="entry name" value="DIMETHYL SULFOXIDE REDUCTASE TRANSCRIPTIONAL ACTIVATOR"/>
    <property type="match status" value="1"/>
</dbReference>
<dbReference type="Pfam" id="PF08448">
    <property type="entry name" value="PAS_4"/>
    <property type="match status" value="1"/>
</dbReference>
<gene>
    <name evidence="4" type="ORF">ACFO0N_01490</name>
</gene>
<dbReference type="SUPFAM" id="SSF55781">
    <property type="entry name" value="GAF domain-like"/>
    <property type="match status" value="3"/>
</dbReference>
<evidence type="ECO:0000313" key="4">
    <source>
        <dbReference type="EMBL" id="MFC4356615.1"/>
    </source>
</evidence>
<organism evidence="4 5">
    <name type="scientific">Halobium salinum</name>
    <dbReference type="NCBI Taxonomy" id="1364940"/>
    <lineage>
        <taxon>Archaea</taxon>
        <taxon>Methanobacteriati</taxon>
        <taxon>Methanobacteriota</taxon>
        <taxon>Stenosarchaea group</taxon>
        <taxon>Halobacteria</taxon>
        <taxon>Halobacteriales</taxon>
        <taxon>Haloferacaceae</taxon>
        <taxon>Halobium</taxon>
    </lineage>
</organism>
<keyword evidence="5" id="KW-1185">Reference proteome</keyword>